<feature type="transmembrane region" description="Helical" evidence="1">
    <location>
        <begin position="15"/>
        <end position="35"/>
    </location>
</feature>
<feature type="transmembrane region" description="Helical" evidence="1">
    <location>
        <begin position="483"/>
        <end position="501"/>
    </location>
</feature>
<dbReference type="KEGG" id="halu:HUG12_00970"/>
<dbReference type="OrthoDB" id="110868at2157"/>
<feature type="transmembrane region" description="Helical" evidence="1">
    <location>
        <begin position="377"/>
        <end position="398"/>
    </location>
</feature>
<keyword evidence="1" id="KW-0812">Transmembrane</keyword>
<gene>
    <name evidence="2" type="ORF">HUG12_00970</name>
</gene>
<evidence type="ECO:0008006" key="4">
    <source>
        <dbReference type="Google" id="ProtNLM"/>
    </source>
</evidence>
<feature type="transmembrane region" description="Helical" evidence="1">
    <location>
        <begin position="255"/>
        <end position="277"/>
    </location>
</feature>
<evidence type="ECO:0000256" key="1">
    <source>
        <dbReference type="SAM" id="Phobius"/>
    </source>
</evidence>
<accession>A0A7D5Q7Q9</accession>
<evidence type="ECO:0000313" key="2">
    <source>
        <dbReference type="EMBL" id="QLG60397.1"/>
    </source>
</evidence>
<keyword evidence="1" id="KW-0472">Membrane</keyword>
<feature type="transmembrane region" description="Helical" evidence="1">
    <location>
        <begin position="134"/>
        <end position="154"/>
    </location>
</feature>
<dbReference type="GeneID" id="56035987"/>
<feature type="transmembrane region" description="Helical" evidence="1">
    <location>
        <begin position="186"/>
        <end position="203"/>
    </location>
</feature>
<keyword evidence="1" id="KW-1133">Transmembrane helix</keyword>
<feature type="transmembrane region" description="Helical" evidence="1">
    <location>
        <begin position="41"/>
        <end position="62"/>
    </location>
</feature>
<evidence type="ECO:0000313" key="3">
    <source>
        <dbReference type="Proteomes" id="UP000509626"/>
    </source>
</evidence>
<feature type="transmembrane region" description="Helical" evidence="1">
    <location>
        <begin position="346"/>
        <end position="365"/>
    </location>
</feature>
<feature type="transmembrane region" description="Helical" evidence="1">
    <location>
        <begin position="106"/>
        <end position="125"/>
    </location>
</feature>
<keyword evidence="3" id="KW-1185">Reference proteome</keyword>
<feature type="transmembrane region" description="Helical" evidence="1">
    <location>
        <begin position="289"/>
        <end position="319"/>
    </location>
</feature>
<dbReference type="RefSeq" id="WP_179266983.1">
    <property type="nucleotide sequence ID" value="NZ_CP058579.1"/>
</dbReference>
<dbReference type="EMBL" id="CP058579">
    <property type="protein sequence ID" value="QLG60397.1"/>
    <property type="molecule type" value="Genomic_DNA"/>
</dbReference>
<feature type="transmembrane region" description="Helical" evidence="1">
    <location>
        <begin position="74"/>
        <end position="100"/>
    </location>
</feature>
<feature type="transmembrane region" description="Helical" evidence="1">
    <location>
        <begin position="418"/>
        <end position="442"/>
    </location>
</feature>
<organism evidence="2 3">
    <name type="scientific">Halorarum salinum</name>
    <dbReference type="NCBI Taxonomy" id="2743089"/>
    <lineage>
        <taxon>Archaea</taxon>
        <taxon>Methanobacteriati</taxon>
        <taxon>Methanobacteriota</taxon>
        <taxon>Stenosarchaea group</taxon>
        <taxon>Halobacteria</taxon>
        <taxon>Halobacteriales</taxon>
        <taxon>Haloferacaceae</taxon>
        <taxon>Halorarum</taxon>
    </lineage>
</organism>
<sequence>MFERDRGLAERIRRVRIDVAAAGLGLLLAVLLFPLRFLSSQIYIVTLPIVLGVACVLYLLAVRGNRSESGLPRLGAWFARVGPGLVLFALGGMVLVAAVAGERSRTFYDLGGIVGTLLLAQVLLLRDRDLHPGAVLAQVVAFGTVLRFAALYTAPGFIGVDVWSHVTYVEAIVQQGSLAPVSDSKYYASPFYHLLTAIAVDFYDLSIRNALYLTLGVAMPVSTLLVYGTARLLVPARWAAFAAGSYVMADHAIRWGIHIIPTSMGLVFFLGLLFVLVRILQSDHAARDFLLLVFFSVAIILTHQISSFIMLVLVGAGLLGQLLLHFDFVSEPRVRSPFATSGPNPVNLFGLLVFDMGLITFMWSLTPYQGETFLETVLSYLYVTLVDSAGFLSGVSSSGGGGAAAGGEAPGSQFLATLSTYVDTVGFLLLLGATVVGTLAVLRRRRASHATTTLWIAVVVMLVFVLGLPLFGIENFVPGRWKAFLYAPMAVLGAVGLRYLARSVPRGVAVPLLLAFVLVFPGVMIMSSPGTPDSPVFTSQHERLSYTDTELTALETIGGMTDDQQHIAGEHVRTDHPYQTVFTRSEAAHADPIRLENGRAAGQGPTVYREYQSDGGSFFRIGEGAGIRNPPRDAICPGSSSHVYANGDVRMCLPS</sequence>
<name>A0A7D5Q7Q9_9EURY</name>
<feature type="transmembrane region" description="Helical" evidence="1">
    <location>
        <begin position="454"/>
        <end position="471"/>
    </location>
</feature>
<reference evidence="2 3" key="1">
    <citation type="submission" date="2020-06" db="EMBL/GenBank/DDBJ databases">
        <title>NJ-3-1, isolated from saline soil.</title>
        <authorList>
            <person name="Cui H.L."/>
            <person name="Shi X."/>
        </authorList>
    </citation>
    <scope>NUCLEOTIDE SEQUENCE [LARGE SCALE GENOMIC DNA]</scope>
    <source>
        <strain evidence="2 3">NJ-3-1</strain>
    </source>
</reference>
<protein>
    <recommendedName>
        <fullName evidence="4">Glycosyltransferase RgtA/B/C/D-like domain-containing protein</fullName>
    </recommendedName>
</protein>
<dbReference type="AlphaFoldDB" id="A0A7D5Q7Q9"/>
<proteinExistence type="predicted"/>
<feature type="transmembrane region" description="Helical" evidence="1">
    <location>
        <begin position="508"/>
        <end position="526"/>
    </location>
</feature>
<feature type="transmembrane region" description="Helical" evidence="1">
    <location>
        <begin position="210"/>
        <end position="230"/>
    </location>
</feature>
<dbReference type="Proteomes" id="UP000509626">
    <property type="component" value="Chromosome"/>
</dbReference>